<comment type="caution">
    <text evidence="2">The sequence shown here is derived from an EMBL/GenBank/DDBJ whole genome shotgun (WGS) entry which is preliminary data.</text>
</comment>
<name>M2PSH7_9PSEU</name>
<evidence type="ECO:0000256" key="1">
    <source>
        <dbReference type="SAM" id="MobiDB-lite"/>
    </source>
</evidence>
<protein>
    <submittedName>
        <fullName evidence="2">Uncharacterized protein</fullName>
    </submittedName>
</protein>
<proteinExistence type="predicted"/>
<evidence type="ECO:0000313" key="2">
    <source>
        <dbReference type="EMBL" id="EMD22455.1"/>
    </source>
</evidence>
<feature type="compositionally biased region" description="Gly residues" evidence="1">
    <location>
        <begin position="46"/>
        <end position="60"/>
    </location>
</feature>
<organism evidence="2 3">
    <name type="scientific">Amycolatopsis azurea DSM 43854</name>
    <dbReference type="NCBI Taxonomy" id="1238180"/>
    <lineage>
        <taxon>Bacteria</taxon>
        <taxon>Bacillati</taxon>
        <taxon>Actinomycetota</taxon>
        <taxon>Actinomycetes</taxon>
        <taxon>Pseudonocardiales</taxon>
        <taxon>Pseudonocardiaceae</taxon>
        <taxon>Amycolatopsis</taxon>
    </lineage>
</organism>
<accession>M2PSH7</accession>
<feature type="region of interest" description="Disordered" evidence="1">
    <location>
        <begin position="41"/>
        <end position="60"/>
    </location>
</feature>
<reference evidence="2 3" key="1">
    <citation type="submission" date="2012-10" db="EMBL/GenBank/DDBJ databases">
        <title>Genome assembly of Amycolatopsis azurea DSM 43854.</title>
        <authorList>
            <person name="Khatri I."/>
            <person name="Kaur I."/>
            <person name="Subramanian S."/>
            <person name="Mayilraj S."/>
        </authorList>
    </citation>
    <scope>NUCLEOTIDE SEQUENCE [LARGE SCALE GENOMIC DNA]</scope>
    <source>
        <strain evidence="2 3">DSM 43854</strain>
    </source>
</reference>
<gene>
    <name evidence="2" type="ORF">C791_8414</name>
</gene>
<dbReference type="EMBL" id="ANMG01000095">
    <property type="protein sequence ID" value="EMD22455.1"/>
    <property type="molecule type" value="Genomic_DNA"/>
</dbReference>
<dbReference type="Proteomes" id="UP000014137">
    <property type="component" value="Unassembled WGS sequence"/>
</dbReference>
<dbReference type="PATRIC" id="fig|1238180.3.peg.7800"/>
<evidence type="ECO:0000313" key="3">
    <source>
        <dbReference type="Proteomes" id="UP000014137"/>
    </source>
</evidence>
<sequence length="60" mass="6329">MILPSQSLVFRFGEELRCESPVSTSGRRPVLITRASADRPRWVGPVGQGADGGGSSTVTV</sequence>
<dbReference type="AlphaFoldDB" id="M2PSH7"/>